<evidence type="ECO:0000256" key="3">
    <source>
        <dbReference type="ARBA" id="ARBA00022980"/>
    </source>
</evidence>
<dbReference type="SUPFAM" id="SSF57716">
    <property type="entry name" value="Glucocorticoid receptor-like (DNA-binding domain)"/>
    <property type="match status" value="1"/>
</dbReference>
<dbReference type="AlphaFoldDB" id="A0A0R1MK70"/>
<evidence type="ECO:0000256" key="5">
    <source>
        <dbReference type="ARBA" id="ARBA00035167"/>
    </source>
</evidence>
<dbReference type="InterPro" id="IPR043140">
    <property type="entry name" value="Ribosomal_uS14_sf"/>
</dbReference>
<evidence type="ECO:0000313" key="8">
    <source>
        <dbReference type="Proteomes" id="UP000051448"/>
    </source>
</evidence>
<dbReference type="GO" id="GO:0015935">
    <property type="term" value="C:small ribosomal subunit"/>
    <property type="evidence" value="ECO:0007669"/>
    <property type="project" value="TreeGrafter"/>
</dbReference>
<dbReference type="Pfam" id="PF00253">
    <property type="entry name" value="Ribosomal_S14"/>
    <property type="match status" value="1"/>
</dbReference>
<accession>A0A0R1MK70</accession>
<dbReference type="PANTHER" id="PTHR19836:SF19">
    <property type="entry name" value="SMALL RIBOSOMAL SUBUNIT PROTEIN US14M"/>
    <property type="match status" value="1"/>
</dbReference>
<dbReference type="PANTHER" id="PTHR19836">
    <property type="entry name" value="30S RIBOSOMAL PROTEIN S14"/>
    <property type="match status" value="1"/>
</dbReference>
<dbReference type="InterPro" id="IPR023036">
    <property type="entry name" value="Ribosomal_uS14_bac/plastid"/>
</dbReference>
<keyword evidence="6" id="KW-0694">RNA-binding</keyword>
<organism evidence="7 8">
    <name type="scientific">Liquorilactobacillus hordei DSM 19519</name>
    <dbReference type="NCBI Taxonomy" id="1423759"/>
    <lineage>
        <taxon>Bacteria</taxon>
        <taxon>Bacillati</taxon>
        <taxon>Bacillota</taxon>
        <taxon>Bacilli</taxon>
        <taxon>Lactobacillales</taxon>
        <taxon>Lactobacillaceae</taxon>
        <taxon>Liquorilactobacillus</taxon>
    </lineage>
</organism>
<dbReference type="NCBIfam" id="NF006477">
    <property type="entry name" value="PRK08881.1"/>
    <property type="match status" value="1"/>
</dbReference>
<evidence type="ECO:0000313" key="7">
    <source>
        <dbReference type="EMBL" id="KRL08351.1"/>
    </source>
</evidence>
<gene>
    <name evidence="6" type="primary">rpsN</name>
    <name evidence="7" type="ORF">FC92_GL000143</name>
</gene>
<dbReference type="STRING" id="1423759.FC92_GL000143"/>
<dbReference type="Gene3D" id="4.10.830.10">
    <property type="entry name" value="30s Ribosomal Protein S14, Chain N"/>
    <property type="match status" value="1"/>
</dbReference>
<protein>
    <recommendedName>
        <fullName evidence="5 6">Small ribosomal subunit protein uS14</fullName>
    </recommendedName>
</protein>
<dbReference type="EMBL" id="AZDX01000001">
    <property type="protein sequence ID" value="KRL08351.1"/>
    <property type="molecule type" value="Genomic_DNA"/>
</dbReference>
<reference evidence="7 8" key="1">
    <citation type="journal article" date="2015" name="Genome Announc.">
        <title>Expanding the biotechnology potential of lactobacilli through comparative genomics of 213 strains and associated genera.</title>
        <authorList>
            <person name="Sun Z."/>
            <person name="Harris H.M."/>
            <person name="McCann A."/>
            <person name="Guo C."/>
            <person name="Argimon S."/>
            <person name="Zhang W."/>
            <person name="Yang X."/>
            <person name="Jeffery I.B."/>
            <person name="Cooney J.C."/>
            <person name="Kagawa T.F."/>
            <person name="Liu W."/>
            <person name="Song Y."/>
            <person name="Salvetti E."/>
            <person name="Wrobel A."/>
            <person name="Rasinkangas P."/>
            <person name="Parkhill J."/>
            <person name="Rea M.C."/>
            <person name="O'Sullivan O."/>
            <person name="Ritari J."/>
            <person name="Douillard F.P."/>
            <person name="Paul Ross R."/>
            <person name="Yang R."/>
            <person name="Briner A.E."/>
            <person name="Felis G.E."/>
            <person name="de Vos W.M."/>
            <person name="Barrangou R."/>
            <person name="Klaenhammer T.R."/>
            <person name="Caufield P.W."/>
            <person name="Cui Y."/>
            <person name="Zhang H."/>
            <person name="O'Toole P.W."/>
        </authorList>
    </citation>
    <scope>NUCLEOTIDE SEQUENCE [LARGE SCALE GENOMIC DNA]</scope>
    <source>
        <strain evidence="7 8">DSM 19519</strain>
    </source>
</reference>
<keyword evidence="8" id="KW-1185">Reference proteome</keyword>
<evidence type="ECO:0000256" key="1">
    <source>
        <dbReference type="ARBA" id="ARBA00009083"/>
    </source>
</evidence>
<evidence type="ECO:0000256" key="2">
    <source>
        <dbReference type="ARBA" id="ARBA00022730"/>
    </source>
</evidence>
<sequence length="100" mass="11753">MLLFKKKEGIILAKKSKIAKQKKLEFQVAKYAENRKELIAKHDYESLSKLPRNASPTRLHNRDFLDGRPHAYMRKFGMSRIRFRELALKGQIPGVRKASW</sequence>
<keyword evidence="4 6" id="KW-0687">Ribonucleoprotein</keyword>
<comment type="caution">
    <text evidence="7">The sequence shown here is derived from an EMBL/GenBank/DDBJ whole genome shotgun (WGS) entry which is preliminary data.</text>
</comment>
<dbReference type="Proteomes" id="UP000051448">
    <property type="component" value="Unassembled WGS sequence"/>
</dbReference>
<dbReference type="GO" id="GO:0005737">
    <property type="term" value="C:cytoplasm"/>
    <property type="evidence" value="ECO:0007669"/>
    <property type="project" value="UniProtKB-ARBA"/>
</dbReference>
<evidence type="ECO:0000256" key="6">
    <source>
        <dbReference type="HAMAP-Rule" id="MF_00537"/>
    </source>
</evidence>
<comment type="function">
    <text evidence="6">Binds 16S rRNA, required for the assembly of 30S particles and may also be responsible for determining the conformation of the 16S rRNA at the A site.</text>
</comment>
<keyword evidence="2 6" id="KW-0699">rRNA-binding</keyword>
<comment type="similarity">
    <text evidence="1 6">Belongs to the universal ribosomal protein uS14 family.</text>
</comment>
<dbReference type="GO" id="GO:0003735">
    <property type="term" value="F:structural constituent of ribosome"/>
    <property type="evidence" value="ECO:0007669"/>
    <property type="project" value="InterPro"/>
</dbReference>
<dbReference type="GO" id="GO:0006412">
    <property type="term" value="P:translation"/>
    <property type="evidence" value="ECO:0007669"/>
    <property type="project" value="UniProtKB-UniRule"/>
</dbReference>
<evidence type="ECO:0000256" key="4">
    <source>
        <dbReference type="ARBA" id="ARBA00023274"/>
    </source>
</evidence>
<keyword evidence="3 6" id="KW-0689">Ribosomal protein</keyword>
<dbReference type="InterPro" id="IPR001209">
    <property type="entry name" value="Ribosomal_uS14"/>
</dbReference>
<proteinExistence type="inferred from homology"/>
<name>A0A0R1MK70_9LACO</name>
<dbReference type="HAMAP" id="MF_00537">
    <property type="entry name" value="Ribosomal_uS14_1"/>
    <property type="match status" value="1"/>
</dbReference>
<dbReference type="PATRIC" id="fig|1423759.3.peg.145"/>
<dbReference type="GO" id="GO:0019843">
    <property type="term" value="F:rRNA binding"/>
    <property type="evidence" value="ECO:0007669"/>
    <property type="project" value="UniProtKB-UniRule"/>
</dbReference>
<comment type="subunit">
    <text evidence="6">Part of the 30S ribosomal subunit. Contacts proteins S3 and S10.</text>
</comment>